<dbReference type="Proteomes" id="UP000789901">
    <property type="component" value="Unassembled WGS sequence"/>
</dbReference>
<sequence length="41" mass="4758">MGEARRSIYTTERQNCHEKTPTKNCRSGFQKEKPDANNHHG</sequence>
<dbReference type="EMBL" id="CAJVQB010003515">
    <property type="protein sequence ID" value="CAG8610414.1"/>
    <property type="molecule type" value="Genomic_DNA"/>
</dbReference>
<evidence type="ECO:0000256" key="1">
    <source>
        <dbReference type="SAM" id="MobiDB-lite"/>
    </source>
</evidence>
<protein>
    <submittedName>
        <fullName evidence="2">24371_t:CDS:1</fullName>
    </submittedName>
</protein>
<name>A0ABN7UJ72_GIGMA</name>
<comment type="caution">
    <text evidence="2">The sequence shown here is derived from an EMBL/GenBank/DDBJ whole genome shotgun (WGS) entry which is preliminary data.</text>
</comment>
<reference evidence="2 3" key="1">
    <citation type="submission" date="2021-06" db="EMBL/GenBank/DDBJ databases">
        <authorList>
            <person name="Kallberg Y."/>
            <person name="Tangrot J."/>
            <person name="Rosling A."/>
        </authorList>
    </citation>
    <scope>NUCLEOTIDE SEQUENCE [LARGE SCALE GENOMIC DNA]</scope>
    <source>
        <strain evidence="2 3">120-4 pot B 10/14</strain>
    </source>
</reference>
<keyword evidence="3" id="KW-1185">Reference proteome</keyword>
<feature type="compositionally biased region" description="Basic and acidic residues" evidence="1">
    <location>
        <begin position="29"/>
        <end position="41"/>
    </location>
</feature>
<organism evidence="2 3">
    <name type="scientific">Gigaspora margarita</name>
    <dbReference type="NCBI Taxonomy" id="4874"/>
    <lineage>
        <taxon>Eukaryota</taxon>
        <taxon>Fungi</taxon>
        <taxon>Fungi incertae sedis</taxon>
        <taxon>Mucoromycota</taxon>
        <taxon>Glomeromycotina</taxon>
        <taxon>Glomeromycetes</taxon>
        <taxon>Diversisporales</taxon>
        <taxon>Gigasporaceae</taxon>
        <taxon>Gigaspora</taxon>
    </lineage>
</organism>
<evidence type="ECO:0000313" key="3">
    <source>
        <dbReference type="Proteomes" id="UP000789901"/>
    </source>
</evidence>
<evidence type="ECO:0000313" key="2">
    <source>
        <dbReference type="EMBL" id="CAG8610414.1"/>
    </source>
</evidence>
<gene>
    <name evidence="2" type="ORF">GMARGA_LOCUS7328</name>
</gene>
<accession>A0ABN7UJ72</accession>
<feature type="region of interest" description="Disordered" evidence="1">
    <location>
        <begin position="1"/>
        <end position="41"/>
    </location>
</feature>
<proteinExistence type="predicted"/>